<dbReference type="PATRIC" id="fig|1938.6.peg.3011"/>
<evidence type="ECO:0000313" key="1">
    <source>
        <dbReference type="EMBL" id="KOG28275.1"/>
    </source>
</evidence>
<proteinExistence type="predicted"/>
<dbReference type="EMBL" id="LGUP01000117">
    <property type="protein sequence ID" value="KOG28275.1"/>
    <property type="molecule type" value="Genomic_DNA"/>
</dbReference>
<reference evidence="1 2" key="1">
    <citation type="submission" date="2015-06" db="EMBL/GenBank/DDBJ databases">
        <authorList>
            <person name="Hoefler B.C."/>
            <person name="Straight P.D."/>
        </authorList>
    </citation>
    <scope>NUCLEOTIDE SEQUENCE [LARGE SCALE GENOMIC DNA]</scope>
    <source>
        <strain evidence="1 2">NRRL 3427</strain>
    </source>
</reference>
<name>A0A0L8KQY6_STRVR</name>
<organism evidence="1 2">
    <name type="scientific">Streptomyces viridochromogenes</name>
    <dbReference type="NCBI Taxonomy" id="1938"/>
    <lineage>
        <taxon>Bacteria</taxon>
        <taxon>Bacillati</taxon>
        <taxon>Actinomycetota</taxon>
        <taxon>Actinomycetes</taxon>
        <taxon>Kitasatosporales</taxon>
        <taxon>Streptomycetaceae</taxon>
        <taxon>Streptomyces</taxon>
    </lineage>
</organism>
<gene>
    <name evidence="1" type="ORF">ADK34_13895</name>
</gene>
<accession>A0A0L8KQY6</accession>
<sequence length="67" mass="7573">MHARAVNRLVNGEITQEAFPCRCTLGEDHIEGPDFGDFEEPEPEGDSVPYAEEIWLSSGMDDDYDLR</sequence>
<dbReference type="AlphaFoldDB" id="A0A0L8KQY6"/>
<dbReference type="Proteomes" id="UP000037023">
    <property type="component" value="Unassembled WGS sequence"/>
</dbReference>
<comment type="caution">
    <text evidence="1">The sequence shown here is derived from an EMBL/GenBank/DDBJ whole genome shotgun (WGS) entry which is preliminary data.</text>
</comment>
<protein>
    <submittedName>
        <fullName evidence="1">Uncharacterized protein</fullName>
    </submittedName>
</protein>
<evidence type="ECO:0000313" key="2">
    <source>
        <dbReference type="Proteomes" id="UP000037023"/>
    </source>
</evidence>